<dbReference type="Proteomes" id="UP001642540">
    <property type="component" value="Unassembled WGS sequence"/>
</dbReference>
<evidence type="ECO:0000256" key="2">
    <source>
        <dbReference type="ARBA" id="ARBA00012076"/>
    </source>
</evidence>
<proteinExistence type="inferred from homology"/>
<comment type="similarity">
    <text evidence="1 4">Belongs to the enoyl-CoA hydratase/isomerase family.</text>
</comment>
<protein>
    <recommendedName>
        <fullName evidence="2">enoyl-CoA hydratase</fullName>
        <ecNumber evidence="2">4.2.1.17</ecNumber>
    </recommendedName>
</protein>
<dbReference type="InterPro" id="IPR014748">
    <property type="entry name" value="Enoyl-CoA_hydra_C"/>
</dbReference>
<dbReference type="InterPro" id="IPR029045">
    <property type="entry name" value="ClpP/crotonase-like_dom_sf"/>
</dbReference>
<organism evidence="5 6">
    <name type="scientific">Orchesella dallaii</name>
    <dbReference type="NCBI Taxonomy" id="48710"/>
    <lineage>
        <taxon>Eukaryota</taxon>
        <taxon>Metazoa</taxon>
        <taxon>Ecdysozoa</taxon>
        <taxon>Arthropoda</taxon>
        <taxon>Hexapoda</taxon>
        <taxon>Collembola</taxon>
        <taxon>Entomobryomorpha</taxon>
        <taxon>Entomobryoidea</taxon>
        <taxon>Orchesellidae</taxon>
        <taxon>Orchesellinae</taxon>
        <taxon>Orchesella</taxon>
    </lineage>
</organism>
<name>A0ABP1R9M6_9HEXA</name>
<dbReference type="InterPro" id="IPR018376">
    <property type="entry name" value="Enoyl-CoA_hyd/isom_CS"/>
</dbReference>
<dbReference type="Pfam" id="PF00378">
    <property type="entry name" value="ECH_1"/>
    <property type="match status" value="1"/>
</dbReference>
<keyword evidence="3" id="KW-0456">Lyase</keyword>
<dbReference type="EMBL" id="CAXLJM020000068">
    <property type="protein sequence ID" value="CAL8123093.1"/>
    <property type="molecule type" value="Genomic_DNA"/>
</dbReference>
<dbReference type="InterPro" id="IPR001753">
    <property type="entry name" value="Enoyl-CoA_hydra/iso"/>
</dbReference>
<reference evidence="5 6" key="1">
    <citation type="submission" date="2024-08" db="EMBL/GenBank/DDBJ databases">
        <authorList>
            <person name="Cucini C."/>
            <person name="Frati F."/>
        </authorList>
    </citation>
    <scope>NUCLEOTIDE SEQUENCE [LARGE SCALE GENOMIC DNA]</scope>
</reference>
<dbReference type="Gene3D" id="3.90.226.10">
    <property type="entry name" value="2-enoyl-CoA Hydratase, Chain A, domain 1"/>
    <property type="match status" value="1"/>
</dbReference>
<dbReference type="PANTHER" id="PTHR11941">
    <property type="entry name" value="ENOYL-COA HYDRATASE-RELATED"/>
    <property type="match status" value="1"/>
</dbReference>
<dbReference type="SUPFAM" id="SSF52096">
    <property type="entry name" value="ClpP/crotonase"/>
    <property type="match status" value="1"/>
</dbReference>
<dbReference type="PROSITE" id="PS00166">
    <property type="entry name" value="ENOYL_COA_HYDRATASE"/>
    <property type="match status" value="1"/>
</dbReference>
<dbReference type="EC" id="4.2.1.17" evidence="2"/>
<comment type="caution">
    <text evidence="5">The sequence shown here is derived from an EMBL/GenBank/DDBJ whole genome shotgun (WGS) entry which is preliminary data.</text>
</comment>
<sequence>MAGVIRKLAQNPVTFSKFFTSHSVGINTNVIAQRLFSTGAIQFQREFVLTEKTGSKKNIGLITLNRPKALNALCDGLMKDLSDAVDEFEKDREIATLIITGQGKAFAAGADIKEMQSLTFAEVVTGGFLSHWLRVSQCRKPVIAAVNGYALGGGCELMMMCDIAYASETAKFGQPEILIGTIPGAGGTQRIIKIAGKSKAMEICLSGNQFSAAEAEKMGLVSKVLPPDQLLPEAIKLAEKIGNNSKIVVGLCKEAVNRAYETTLTEGLNFERRIFHSTFATEDRQEGMSAFIEKRPPNFQDK</sequence>
<evidence type="ECO:0000256" key="3">
    <source>
        <dbReference type="ARBA" id="ARBA00023239"/>
    </source>
</evidence>
<evidence type="ECO:0000313" key="6">
    <source>
        <dbReference type="Proteomes" id="UP001642540"/>
    </source>
</evidence>
<gene>
    <name evidence="5" type="ORF">ODALV1_LOCUS20089</name>
</gene>
<evidence type="ECO:0000256" key="4">
    <source>
        <dbReference type="RuleBase" id="RU003707"/>
    </source>
</evidence>
<evidence type="ECO:0000313" key="5">
    <source>
        <dbReference type="EMBL" id="CAL8123093.1"/>
    </source>
</evidence>
<dbReference type="PANTHER" id="PTHR11941:SF54">
    <property type="entry name" value="ENOYL-COA HYDRATASE, MITOCHONDRIAL"/>
    <property type="match status" value="1"/>
</dbReference>
<dbReference type="CDD" id="cd06558">
    <property type="entry name" value="crotonase-like"/>
    <property type="match status" value="1"/>
</dbReference>
<evidence type="ECO:0000256" key="1">
    <source>
        <dbReference type="ARBA" id="ARBA00005254"/>
    </source>
</evidence>
<dbReference type="Gene3D" id="1.10.12.10">
    <property type="entry name" value="Lyase 2-enoyl-coa Hydratase, Chain A, domain 2"/>
    <property type="match status" value="1"/>
</dbReference>
<keyword evidence="6" id="KW-1185">Reference proteome</keyword>
<accession>A0ABP1R9M6</accession>